<dbReference type="PANTHER" id="PTHR37721">
    <property type="entry name" value="OS05G0464200 PROTEIN"/>
    <property type="match status" value="1"/>
</dbReference>
<protein>
    <submittedName>
        <fullName evidence="2">Uncharacterized protein</fullName>
    </submittedName>
</protein>
<proteinExistence type="predicted"/>
<organism evidence="2 3">
    <name type="scientific">Quercus lobata</name>
    <name type="common">Valley oak</name>
    <dbReference type="NCBI Taxonomy" id="97700"/>
    <lineage>
        <taxon>Eukaryota</taxon>
        <taxon>Viridiplantae</taxon>
        <taxon>Streptophyta</taxon>
        <taxon>Embryophyta</taxon>
        <taxon>Tracheophyta</taxon>
        <taxon>Spermatophyta</taxon>
        <taxon>Magnoliopsida</taxon>
        <taxon>eudicotyledons</taxon>
        <taxon>Gunneridae</taxon>
        <taxon>Pentapetalae</taxon>
        <taxon>rosids</taxon>
        <taxon>fabids</taxon>
        <taxon>Fagales</taxon>
        <taxon>Fagaceae</taxon>
        <taxon>Quercus</taxon>
    </lineage>
</organism>
<dbReference type="OMA" id="TCEGNGH"/>
<feature type="compositionally biased region" description="Polar residues" evidence="1">
    <location>
        <begin position="52"/>
        <end position="73"/>
    </location>
</feature>
<dbReference type="InParanoid" id="A0A7N2KPT9"/>
<keyword evidence="3" id="KW-1185">Reference proteome</keyword>
<evidence type="ECO:0000313" key="2">
    <source>
        <dbReference type="EnsemblPlants" id="QL01p035719:mrna:CDS:3"/>
    </source>
</evidence>
<dbReference type="Proteomes" id="UP000594261">
    <property type="component" value="Chromosome 1"/>
</dbReference>
<feature type="compositionally biased region" description="Gly residues" evidence="1">
    <location>
        <begin position="41"/>
        <end position="51"/>
    </location>
</feature>
<accession>A0A7N2KPT9</accession>
<dbReference type="EMBL" id="LRBV02000001">
    <property type="status" value="NOT_ANNOTATED_CDS"/>
    <property type="molecule type" value="Genomic_DNA"/>
</dbReference>
<dbReference type="Gramene" id="QL01p035719:mrna">
    <property type="protein sequence ID" value="QL01p035719:mrna:CDS:3"/>
    <property type="gene ID" value="QL01p035719"/>
</dbReference>
<dbReference type="PANTHER" id="PTHR37721:SF1">
    <property type="entry name" value="OS05G0464200 PROTEIN"/>
    <property type="match status" value="1"/>
</dbReference>
<reference evidence="2 3" key="1">
    <citation type="journal article" date="2016" name="G3 (Bethesda)">
        <title>First Draft Assembly and Annotation of the Genome of a California Endemic Oak Quercus lobata Nee (Fagaceae).</title>
        <authorList>
            <person name="Sork V.L."/>
            <person name="Fitz-Gibbon S.T."/>
            <person name="Puiu D."/>
            <person name="Crepeau M."/>
            <person name="Gugger P.F."/>
            <person name="Sherman R."/>
            <person name="Stevens K."/>
            <person name="Langley C.H."/>
            <person name="Pellegrini M."/>
            <person name="Salzberg S.L."/>
        </authorList>
    </citation>
    <scope>NUCLEOTIDE SEQUENCE [LARGE SCALE GENOMIC DNA]</scope>
    <source>
        <strain evidence="2 3">cv. SW786</strain>
    </source>
</reference>
<reference evidence="2" key="2">
    <citation type="submission" date="2021-01" db="UniProtKB">
        <authorList>
            <consortium name="EnsemblPlants"/>
        </authorList>
    </citation>
    <scope>IDENTIFICATION</scope>
</reference>
<evidence type="ECO:0000256" key="1">
    <source>
        <dbReference type="SAM" id="MobiDB-lite"/>
    </source>
</evidence>
<sequence length="73" mass="7130">MSSSSSKNTNLPPKRGQIKAQIFGSLASSVVSAASKVGGAVGRMIGEGGSGRNSASSTPPPSAYNSDGSSDLS</sequence>
<feature type="region of interest" description="Disordered" evidence="1">
    <location>
        <begin position="41"/>
        <end position="73"/>
    </location>
</feature>
<evidence type="ECO:0000313" key="3">
    <source>
        <dbReference type="Proteomes" id="UP000594261"/>
    </source>
</evidence>
<name>A0A7N2KPT9_QUELO</name>
<dbReference type="AlphaFoldDB" id="A0A7N2KPT9"/>
<dbReference type="EnsemblPlants" id="QL01p035719:mrna">
    <property type="protein sequence ID" value="QL01p035719:mrna:CDS:3"/>
    <property type="gene ID" value="QL01p035719"/>
</dbReference>